<feature type="region of interest" description="Disordered" evidence="1">
    <location>
        <begin position="327"/>
        <end position="370"/>
    </location>
</feature>
<reference evidence="4 5" key="1">
    <citation type="submission" date="2019-06" db="EMBL/GenBank/DDBJ databases">
        <title>Sulfurimonas gotlandica sp. nov., a chemoautotrophic and psychrotolerant epsilonproteobacterium isolated from a pelagic redoxcline, and an emended description of the genus Sulfurimonas.</title>
        <authorList>
            <person name="Wang S."/>
            <person name="Jiang L."/>
            <person name="Shao Z."/>
        </authorList>
    </citation>
    <scope>NUCLEOTIDE SEQUENCE [LARGE SCALE GENOMIC DNA]</scope>
    <source>
        <strain evidence="4 5">S2-6</strain>
    </source>
</reference>
<evidence type="ECO:0000313" key="5">
    <source>
        <dbReference type="Proteomes" id="UP000593719"/>
    </source>
</evidence>
<organism evidence="4 5">
    <name type="scientific">Sulfurimonas sediminis</name>
    <dbReference type="NCBI Taxonomy" id="2590020"/>
    <lineage>
        <taxon>Bacteria</taxon>
        <taxon>Pseudomonadati</taxon>
        <taxon>Campylobacterota</taxon>
        <taxon>Epsilonproteobacteria</taxon>
        <taxon>Campylobacterales</taxon>
        <taxon>Sulfurimonadaceae</taxon>
        <taxon>Sulfurimonas</taxon>
    </lineage>
</organism>
<gene>
    <name evidence="4" type="ORF">FJR45_06675</name>
</gene>
<feature type="domain" description="N-terminal" evidence="3">
    <location>
        <begin position="16"/>
        <end position="134"/>
    </location>
</feature>
<protein>
    <submittedName>
        <fullName evidence="4">ImmA/IrrE family metallo-endopeptidase</fullName>
    </submittedName>
</protein>
<feature type="compositionally biased region" description="Basic and acidic residues" evidence="1">
    <location>
        <begin position="327"/>
        <end position="354"/>
    </location>
</feature>
<name>A0A7M1B1X9_9BACT</name>
<dbReference type="AlphaFoldDB" id="A0A7M1B1X9"/>
<dbReference type="GO" id="GO:0003697">
    <property type="term" value="F:single-stranded DNA binding"/>
    <property type="evidence" value="ECO:0007669"/>
    <property type="project" value="InterPro"/>
</dbReference>
<keyword evidence="5" id="KW-1185">Reference proteome</keyword>
<dbReference type="Gene3D" id="1.10.10.2910">
    <property type="match status" value="1"/>
</dbReference>
<evidence type="ECO:0000259" key="2">
    <source>
        <dbReference type="Pfam" id="PF06114"/>
    </source>
</evidence>
<dbReference type="Proteomes" id="UP000593719">
    <property type="component" value="Chromosome"/>
</dbReference>
<sequence length="370" mass="42489">MMQRWIMNKSKQPNKADELSNKINEKFELLAKNLDSKQTEKEIKNYLQFAGKFHNYSLRNQMLIADEAMSRGTNVEHVASFKTWNELKNSDGKKVSVKKGEKGYSILVPVSYTKYELDENRKYKLDTEGKKIPKRDERGNIEKGLKFKAGTVFDVNQTTAKEIGAYKTLDYRAKVAVDESLFQKLSDEISQKFNVNVSHEPTGNSSKGYYSYDENKIVVDPSYSTSEKISTLFHELGHHQIHGKQFKDGTLNYDNLHKDRGAREGEAEAFSYILSSMSGIENKSELYIKTWGNDAKNLKERFSLITSAAKEAIQKLDLQKILSKEQQKVTAKEATKPKEKLKQELQKIKQDKTAQKAAQRTKQNTVEMER</sequence>
<accession>A0A7M1B1X9</accession>
<evidence type="ECO:0000256" key="1">
    <source>
        <dbReference type="SAM" id="MobiDB-lite"/>
    </source>
</evidence>
<dbReference type="EMBL" id="CP041235">
    <property type="protein sequence ID" value="QOP43650.1"/>
    <property type="molecule type" value="Genomic_DNA"/>
</dbReference>
<proteinExistence type="predicted"/>
<dbReference type="InterPro" id="IPR013610">
    <property type="entry name" value="ArdC_N"/>
</dbReference>
<feature type="compositionally biased region" description="Polar residues" evidence="1">
    <location>
        <begin position="356"/>
        <end position="370"/>
    </location>
</feature>
<feature type="domain" description="IrrE N-terminal-like" evidence="2">
    <location>
        <begin position="191"/>
        <end position="310"/>
    </location>
</feature>
<evidence type="ECO:0000259" key="3">
    <source>
        <dbReference type="Pfam" id="PF08401"/>
    </source>
</evidence>
<dbReference type="Pfam" id="PF06114">
    <property type="entry name" value="Peptidase_M78"/>
    <property type="match status" value="1"/>
</dbReference>
<dbReference type="InterPro" id="IPR010359">
    <property type="entry name" value="IrrE_HExxH"/>
</dbReference>
<dbReference type="Pfam" id="PF08401">
    <property type="entry name" value="ArdcN"/>
    <property type="match status" value="1"/>
</dbReference>
<dbReference type="KEGG" id="ssei:FJR45_06675"/>
<evidence type="ECO:0000313" key="4">
    <source>
        <dbReference type="EMBL" id="QOP43650.1"/>
    </source>
</evidence>